<dbReference type="AlphaFoldDB" id="A0A543FRH5"/>
<reference evidence="3 4" key="1">
    <citation type="submission" date="2019-06" db="EMBL/GenBank/DDBJ databases">
        <title>Sequencing the genomes of 1000 actinobacteria strains.</title>
        <authorList>
            <person name="Klenk H.-P."/>
        </authorList>
    </citation>
    <scope>NUCLEOTIDE SEQUENCE [LARGE SCALE GENOMIC DNA]</scope>
    <source>
        <strain evidence="3 4">DSM 45511</strain>
    </source>
</reference>
<name>A0A543FRH5_9PSEU</name>
<dbReference type="OrthoDB" id="41724at2"/>
<evidence type="ECO:0000259" key="2">
    <source>
        <dbReference type="Pfam" id="PF13088"/>
    </source>
</evidence>
<dbReference type="Proteomes" id="UP000319818">
    <property type="component" value="Unassembled WGS sequence"/>
</dbReference>
<feature type="region of interest" description="Disordered" evidence="1">
    <location>
        <begin position="115"/>
        <end position="138"/>
    </location>
</feature>
<evidence type="ECO:0000256" key="1">
    <source>
        <dbReference type="SAM" id="MobiDB-lite"/>
    </source>
</evidence>
<dbReference type="SUPFAM" id="SSF50939">
    <property type="entry name" value="Sialidases"/>
    <property type="match status" value="1"/>
</dbReference>
<dbReference type="EMBL" id="VFPH01000002">
    <property type="protein sequence ID" value="TQM36449.1"/>
    <property type="molecule type" value="Genomic_DNA"/>
</dbReference>
<dbReference type="Gene3D" id="2.120.10.10">
    <property type="match status" value="1"/>
</dbReference>
<dbReference type="InterPro" id="IPR036278">
    <property type="entry name" value="Sialidase_sf"/>
</dbReference>
<sequence>MITRSFPTLDEGRQCHASTVAVAGGRPVVAWFAGTREGTPDNRIHVAGPGGTRVLDTGRNVAHWNPVLAPGPDTERSSAERADSRALWLFCKVGARISEWVTLVSRSHDGGGTWEPVRELVPGDRSGGRGPVKNPPLVTPDGLWLAPASVEEWGERPRFSPFVDVSADGGRTWERAPIPVDRSGLRGAGHIQPALWWGRSGPVALMRSTEGRAHRSGSPDGGRTWTAAEPTGLPNGNSGLSAVALPSGRVACVHNPSTTDWGPRCPLVVSVSDDDGWSWRRALVLDDGAGPAGGFAPGDGGVVTSGAGEYSYPTAVLDGDRLLVSYTWQRRGIVLAEVPVGSL</sequence>
<comment type="caution">
    <text evidence="3">The sequence shown here is derived from an EMBL/GenBank/DDBJ whole genome shotgun (WGS) entry which is preliminary data.</text>
</comment>
<dbReference type="Pfam" id="PF13088">
    <property type="entry name" value="BNR_2"/>
    <property type="match status" value="1"/>
</dbReference>
<dbReference type="PANTHER" id="PTHR43752:SF2">
    <property type="entry name" value="BNR_ASP-BOX REPEAT FAMILY PROTEIN"/>
    <property type="match status" value="1"/>
</dbReference>
<evidence type="ECO:0000313" key="3">
    <source>
        <dbReference type="EMBL" id="TQM36449.1"/>
    </source>
</evidence>
<organism evidence="3 4">
    <name type="scientific">Pseudonocardia cypriaca</name>
    <dbReference type="NCBI Taxonomy" id="882449"/>
    <lineage>
        <taxon>Bacteria</taxon>
        <taxon>Bacillati</taxon>
        <taxon>Actinomycetota</taxon>
        <taxon>Actinomycetes</taxon>
        <taxon>Pseudonocardiales</taxon>
        <taxon>Pseudonocardiaceae</taxon>
        <taxon>Pseudonocardia</taxon>
    </lineage>
</organism>
<protein>
    <submittedName>
        <fullName evidence="3">Putative neuraminidase</fullName>
    </submittedName>
</protein>
<accession>A0A543FRH5</accession>
<dbReference type="PANTHER" id="PTHR43752">
    <property type="entry name" value="BNR/ASP-BOX REPEAT FAMILY PROTEIN"/>
    <property type="match status" value="1"/>
</dbReference>
<evidence type="ECO:0000313" key="4">
    <source>
        <dbReference type="Proteomes" id="UP000319818"/>
    </source>
</evidence>
<dbReference type="CDD" id="cd15482">
    <property type="entry name" value="Sialidase_non-viral"/>
    <property type="match status" value="1"/>
</dbReference>
<dbReference type="InterPro" id="IPR011040">
    <property type="entry name" value="Sialidase"/>
</dbReference>
<proteinExistence type="predicted"/>
<feature type="domain" description="Sialidase" evidence="2">
    <location>
        <begin position="28"/>
        <end position="320"/>
    </location>
</feature>
<dbReference type="RefSeq" id="WP_142103318.1">
    <property type="nucleotide sequence ID" value="NZ_VFPH01000002.1"/>
</dbReference>
<gene>
    <name evidence="3" type="ORF">FB388_3627</name>
</gene>
<keyword evidence="4" id="KW-1185">Reference proteome</keyword>